<dbReference type="PANTHER" id="PTHR31252">
    <property type="entry name" value="DUF4419 DOMAIN-CONTAINING PROTEIN"/>
    <property type="match status" value="1"/>
</dbReference>
<reference evidence="1 2" key="1">
    <citation type="journal article" date="2014" name="Virology">
        <title>The complete genome sequence of the Alphaentomopoxvirus Anomala cuprea entomopoxvirus, including its terminal hairpin loop sequences, suggests a potentially unique mode of apoptosis inhibition and mode of DNA replication.</title>
        <authorList>
            <person name="Mitsuhashi W."/>
            <person name="Miyamoto K."/>
            <person name="Wada S."/>
        </authorList>
    </citation>
    <scope>NUCLEOTIDE SEQUENCE [LARGE SCALE GENOMIC DNA]</scope>
    <source>
        <strain evidence="1">CV6M</strain>
    </source>
</reference>
<dbReference type="InterPro" id="IPR025533">
    <property type="entry name" value="DUF4419"/>
</dbReference>
<evidence type="ECO:0000313" key="1">
    <source>
        <dbReference type="EMBL" id="BAO49477.1"/>
    </source>
</evidence>
<dbReference type="Pfam" id="PF14388">
    <property type="entry name" value="DUF4419"/>
    <property type="match status" value="1"/>
</dbReference>
<organism evidence="1 2">
    <name type="scientific">Alphaentomopoxvirus acuprea</name>
    <dbReference type="NCBI Taxonomy" id="62099"/>
    <lineage>
        <taxon>Viruses</taxon>
        <taxon>Varidnaviria</taxon>
        <taxon>Bamfordvirae</taxon>
        <taxon>Nucleocytoviricota</taxon>
        <taxon>Pokkesviricetes</taxon>
        <taxon>Chitovirales</taxon>
        <taxon>Poxviridae</taxon>
        <taxon>Entomopoxvirinae</taxon>
        <taxon>Alphaentomopoxvirus</taxon>
    </lineage>
</organism>
<dbReference type="SUPFAM" id="SSF57924">
    <property type="entry name" value="Inhibitor of apoptosis (IAP) repeat"/>
    <property type="match status" value="1"/>
</dbReference>
<dbReference type="OrthoDB" id="9255at10239"/>
<dbReference type="PROSITE" id="PS50143">
    <property type="entry name" value="BIR_REPEAT_2"/>
    <property type="match status" value="1"/>
</dbReference>
<evidence type="ECO:0000313" key="2">
    <source>
        <dbReference type="Proteomes" id="UP000174145"/>
    </source>
</evidence>
<proteinExistence type="predicted"/>
<dbReference type="RefSeq" id="YP_009001590.1">
    <property type="nucleotide sequence ID" value="NC_023426.1"/>
</dbReference>
<dbReference type="InterPro" id="IPR001370">
    <property type="entry name" value="BIR_rpt"/>
</dbReference>
<sequence length="375" mass="44025">MTDDTVISFESKPVTKYENNETDGFIKTSIRAFSSHHGLIITPDVIWISILAQISLYINYNSQKLRHKFVNFNGKKPLQIIKENAMTNIPELIESFTDLLDEHIIDKKFISWILTAFSTSTNHTKIVKSIMLMGTFKHYFNYCCSECGLSQIIIKGNKDDWIRIRENLLKIKELNYDNNPYNVEKWYNNLYNFITEFINAKENNINITYWEKFVSEVNRSGGPYIYGHILALCEFYVIDNQLKQLKQDYITIDNIPPECVEVKILHINTNQQYSITAGNIGFVLDNSNFSTNINYNIHKHINTPIEYRIKTFDKWNTKLIIKDEIREFAKAGFIYTGKDDIVECVKCKLQLSKWEVTDIPIEEHRRYNPNCDFVK</sequence>
<accession>W6JIV0</accession>
<protein>
    <submittedName>
        <fullName evidence="1">Inhibitor of apoptosis protein</fullName>
    </submittedName>
</protein>
<dbReference type="EMBL" id="AP013055">
    <property type="protein sequence ID" value="BAO49477.1"/>
    <property type="molecule type" value="Genomic_DNA"/>
</dbReference>
<dbReference type="PANTHER" id="PTHR31252:SF11">
    <property type="entry name" value="DUF4419 DOMAIN-CONTAINING PROTEIN"/>
    <property type="match status" value="1"/>
</dbReference>
<dbReference type="CDD" id="cd00022">
    <property type="entry name" value="BIR"/>
    <property type="match status" value="1"/>
</dbReference>
<dbReference type="SMART" id="SM00238">
    <property type="entry name" value="BIR"/>
    <property type="match status" value="1"/>
</dbReference>
<dbReference type="KEGG" id="vg:18263546"/>
<dbReference type="Pfam" id="PF00653">
    <property type="entry name" value="BIR"/>
    <property type="match status" value="1"/>
</dbReference>
<dbReference type="Proteomes" id="UP000174145">
    <property type="component" value="Segment"/>
</dbReference>
<keyword evidence="2" id="KW-1185">Reference proteome</keyword>
<dbReference type="Gene3D" id="1.10.1170.10">
    <property type="entry name" value="Inhibitor Of Apoptosis Protein (2mihbC-IAP-1), Chain A"/>
    <property type="match status" value="1"/>
</dbReference>
<name>W6JIV0_9POXV</name>
<dbReference type="GeneID" id="18263546"/>